<dbReference type="EMBL" id="CM007647">
    <property type="protein sequence ID" value="ONL99955.1"/>
    <property type="molecule type" value="Genomic_DNA"/>
</dbReference>
<sequence length="332" mass="34908">MPDLARLSQHSKSYLSAANGGIADGVRPILGGHWEAVAASAASVAVLLLLPLFMLTALAYLAIYFATLAFIAAATGLEPLRFVHAASPAAYAWTQAAPSLGFMAYLVLQMVDLVTVFSGTASSEDDGNRDVAKALELAQMVVGLAADVHYYVAVFHRTAAGATPRANWRVYAMYAACFAIVCACARREEQESYLAIYFATLALTTAATWLEPLRFVHAASPAAYAWTQAAQSLSFMAYLVLHMVDLVAVFSGTASPEDDDNGDIAKALGLAQMVMVDLVTVFSSTASPEDDGNGDAAKALGLTQVVVGLAAGVHYYTAVFHRTAAGVAPRAN</sequence>
<dbReference type="ExpressionAtlas" id="A0A1D6K8V6">
    <property type="expression patterns" value="baseline and differential"/>
</dbReference>
<gene>
    <name evidence="1" type="ORF">ZEAMMB73_Zm00001d030001</name>
</gene>
<dbReference type="PANTHER" id="PTHR35310">
    <property type="entry name" value="CELL WALL INTEGRITY/STRESS RESPONSE COMPONENT-LIKE PROTEIN"/>
    <property type="match status" value="1"/>
</dbReference>
<accession>A0A1D6K8V6</accession>
<dbReference type="AlphaFoldDB" id="A0A1D6K8V6"/>
<name>A0A1D6K8V6_MAIZE</name>
<dbReference type="InParanoid" id="A0A1D6K8V6"/>
<dbReference type="PANTHER" id="PTHR35310:SF1">
    <property type="entry name" value="CELL WALL INTEGRITY_STRESS RESPONSE COMPONENT-LIKE PROTEIN"/>
    <property type="match status" value="1"/>
</dbReference>
<organism evidence="1">
    <name type="scientific">Zea mays</name>
    <name type="common">Maize</name>
    <dbReference type="NCBI Taxonomy" id="4577"/>
    <lineage>
        <taxon>Eukaryota</taxon>
        <taxon>Viridiplantae</taxon>
        <taxon>Streptophyta</taxon>
        <taxon>Embryophyta</taxon>
        <taxon>Tracheophyta</taxon>
        <taxon>Spermatophyta</taxon>
        <taxon>Magnoliopsida</taxon>
        <taxon>Liliopsida</taxon>
        <taxon>Poales</taxon>
        <taxon>Poaceae</taxon>
        <taxon>PACMAD clade</taxon>
        <taxon>Panicoideae</taxon>
        <taxon>Andropogonodae</taxon>
        <taxon>Andropogoneae</taxon>
        <taxon>Tripsacinae</taxon>
        <taxon>Zea</taxon>
    </lineage>
</organism>
<protein>
    <submittedName>
        <fullName evidence="1">Uncharacterized protein</fullName>
    </submittedName>
</protein>
<proteinExistence type="predicted"/>
<evidence type="ECO:0000313" key="1">
    <source>
        <dbReference type="EMBL" id="ONL99955.1"/>
    </source>
</evidence>
<reference evidence="1" key="1">
    <citation type="submission" date="2015-12" db="EMBL/GenBank/DDBJ databases">
        <title>Update maize B73 reference genome by single molecule sequencing technologies.</title>
        <authorList>
            <consortium name="Maize Genome Sequencing Project"/>
            <person name="Ware D."/>
        </authorList>
    </citation>
    <scope>NUCLEOTIDE SEQUENCE [LARGE SCALE GENOMIC DNA]</scope>
    <source>
        <tissue evidence="1">Seedling</tissue>
    </source>
</reference>